<dbReference type="Gene3D" id="6.10.250.370">
    <property type="match status" value="1"/>
</dbReference>
<comment type="subcellular location">
    <subcellularLocation>
        <location evidence="1">Endosome</location>
    </subcellularLocation>
</comment>
<gene>
    <name evidence="12" type="ORF">LOTGIDRAFT_119455</name>
</gene>
<dbReference type="GeneID" id="20231741"/>
<feature type="domain" description="UEV" evidence="11">
    <location>
        <begin position="1"/>
        <end position="131"/>
    </location>
</feature>
<dbReference type="STRING" id="225164.V4AIK3"/>
<evidence type="ECO:0000256" key="5">
    <source>
        <dbReference type="ARBA" id="ARBA00022927"/>
    </source>
</evidence>
<evidence type="ECO:0008006" key="14">
    <source>
        <dbReference type="Google" id="ProtNLM"/>
    </source>
</evidence>
<dbReference type="RefSeq" id="XP_009056010.1">
    <property type="nucleotide sequence ID" value="XM_009057762.1"/>
</dbReference>
<evidence type="ECO:0000259" key="11">
    <source>
        <dbReference type="PROSITE" id="PS51322"/>
    </source>
</evidence>
<keyword evidence="6 8" id="KW-0175">Coiled coil</keyword>
<dbReference type="CDD" id="cd11685">
    <property type="entry name" value="UEV_TSG101-like"/>
    <property type="match status" value="1"/>
</dbReference>
<dbReference type="InterPro" id="IPR017916">
    <property type="entry name" value="SB_dom"/>
</dbReference>
<sequence>YKNPDVTKREITNVLNQYRDLRPKLEPFVFNNGEQRDLLNLEGTIPVTYRGNQYNIPICIWILDTHPQNPPMAYVKPTSSMQIRSGQYVDTNGKIDLPFLREWRHPHADLISLVQILTMTFGDECPVFSRVPPRGGPPPYSTNSGVGAAQPPYPPTGAVGSSSGNSPYPPYTPTSTSGYPGSSYPNPPYPPSGYPGQNYGGTGTVTEAHIKASLKSAVEDKLKRRLRETFAQAQAEMDVLKRTQTDLQSGKVKLEKMLTDLEEEKTDCEKNLFLLREKSSEVQEALRKIENEDELNMDEAVVTTTPLYRQLLNSFSEEQAIEDTIYYLGEALRKDVIDLEVFLKKIRELSRKQFMLRALIQKCREKAGLPPLA</sequence>
<feature type="non-terminal residue" evidence="12">
    <location>
        <position position="1"/>
    </location>
</feature>
<protein>
    <recommendedName>
        <fullName evidence="14">UEV domain-containing protein</fullName>
    </recommendedName>
</protein>
<comment type="similarity">
    <text evidence="2">Belongs to the ubiquitin-conjugating enzyme family. UEV subfamily.</text>
</comment>
<reference evidence="12 13" key="1">
    <citation type="journal article" date="2013" name="Nature">
        <title>Insights into bilaterian evolution from three spiralian genomes.</title>
        <authorList>
            <person name="Simakov O."/>
            <person name="Marletaz F."/>
            <person name="Cho S.J."/>
            <person name="Edsinger-Gonzales E."/>
            <person name="Havlak P."/>
            <person name="Hellsten U."/>
            <person name="Kuo D.H."/>
            <person name="Larsson T."/>
            <person name="Lv J."/>
            <person name="Arendt D."/>
            <person name="Savage R."/>
            <person name="Osoegawa K."/>
            <person name="de Jong P."/>
            <person name="Grimwood J."/>
            <person name="Chapman J.A."/>
            <person name="Shapiro H."/>
            <person name="Aerts A."/>
            <person name="Otillar R.P."/>
            <person name="Terry A.Y."/>
            <person name="Boore J.L."/>
            <person name="Grigoriev I.V."/>
            <person name="Lindberg D.R."/>
            <person name="Seaver E.C."/>
            <person name="Weisblat D.A."/>
            <person name="Putnam N.H."/>
            <person name="Rokhsar D.S."/>
        </authorList>
    </citation>
    <scope>NUCLEOTIDE SEQUENCE [LARGE SCALE GENOMIC DNA]</scope>
</reference>
<dbReference type="InterPro" id="IPR016135">
    <property type="entry name" value="UBQ-conjugating_enzyme/RWD"/>
</dbReference>
<keyword evidence="13" id="KW-1185">Reference proteome</keyword>
<dbReference type="Pfam" id="PF05743">
    <property type="entry name" value="UEV"/>
    <property type="match status" value="1"/>
</dbReference>
<dbReference type="Gene3D" id="3.10.110.10">
    <property type="entry name" value="Ubiquitin Conjugating Enzyme"/>
    <property type="match status" value="1"/>
</dbReference>
<evidence type="ECO:0000256" key="6">
    <source>
        <dbReference type="ARBA" id="ARBA00023054"/>
    </source>
</evidence>
<dbReference type="EMBL" id="KB201931">
    <property type="protein sequence ID" value="ESO93311.1"/>
    <property type="molecule type" value="Genomic_DNA"/>
</dbReference>
<feature type="region of interest" description="Disordered" evidence="9">
    <location>
        <begin position="130"/>
        <end position="194"/>
    </location>
</feature>
<dbReference type="PANTHER" id="PTHR23306:SF3">
    <property type="entry name" value="TUMOR SUPPRESSOR PROTEIN 101"/>
    <property type="match status" value="1"/>
</dbReference>
<keyword evidence="3 7" id="KW-0813">Transport</keyword>
<dbReference type="OMA" id="YMNFPQP"/>
<evidence type="ECO:0000256" key="9">
    <source>
        <dbReference type="SAM" id="MobiDB-lite"/>
    </source>
</evidence>
<dbReference type="KEGG" id="lgi:LOTGIDRAFT_119455"/>
<dbReference type="OrthoDB" id="306304at2759"/>
<dbReference type="GO" id="GO:0015031">
    <property type="term" value="P:protein transport"/>
    <property type="evidence" value="ECO:0007669"/>
    <property type="project" value="UniProtKB-UniRule"/>
</dbReference>
<dbReference type="PANTHER" id="PTHR23306">
    <property type="entry name" value="TUMOR SUSCEPTIBILITY GENE 101 PROTEIN-RELATED"/>
    <property type="match status" value="1"/>
</dbReference>
<feature type="compositionally biased region" description="Low complexity" evidence="9">
    <location>
        <begin position="173"/>
        <end position="184"/>
    </location>
</feature>
<evidence type="ECO:0000256" key="1">
    <source>
        <dbReference type="ARBA" id="ARBA00004177"/>
    </source>
</evidence>
<evidence type="ECO:0000313" key="12">
    <source>
        <dbReference type="EMBL" id="ESO93311.1"/>
    </source>
</evidence>
<dbReference type="Gene3D" id="6.10.140.820">
    <property type="match status" value="1"/>
</dbReference>
<dbReference type="PROSITE" id="PS51312">
    <property type="entry name" value="SB"/>
    <property type="match status" value="1"/>
</dbReference>
<accession>V4AIK3</accession>
<dbReference type="GO" id="GO:0043130">
    <property type="term" value="F:ubiquitin binding"/>
    <property type="evidence" value="ECO:0007669"/>
    <property type="project" value="TreeGrafter"/>
</dbReference>
<dbReference type="InterPro" id="IPR008883">
    <property type="entry name" value="UEV_N"/>
</dbReference>
<dbReference type="HOGENOM" id="CLU_017548_1_1_1"/>
<dbReference type="Proteomes" id="UP000030746">
    <property type="component" value="Unassembled WGS sequence"/>
</dbReference>
<feature type="domain" description="SB" evidence="10">
    <location>
        <begin position="305"/>
        <end position="373"/>
    </location>
</feature>
<keyword evidence="4" id="KW-0967">Endosome</keyword>
<dbReference type="GO" id="GO:0008333">
    <property type="term" value="P:endosome to lysosome transport"/>
    <property type="evidence" value="ECO:0007669"/>
    <property type="project" value="TreeGrafter"/>
</dbReference>
<evidence type="ECO:0000256" key="2">
    <source>
        <dbReference type="ARBA" id="ARBA00009594"/>
    </source>
</evidence>
<evidence type="ECO:0000256" key="4">
    <source>
        <dbReference type="ARBA" id="ARBA00022753"/>
    </source>
</evidence>
<keyword evidence="5 7" id="KW-0653">Protein transport</keyword>
<dbReference type="InterPro" id="IPR037202">
    <property type="entry name" value="ESCRT_assembly_dom"/>
</dbReference>
<evidence type="ECO:0000256" key="3">
    <source>
        <dbReference type="ARBA" id="ARBA00022448"/>
    </source>
</evidence>
<dbReference type="SUPFAM" id="SSF140111">
    <property type="entry name" value="Endosomal sorting complex assembly domain"/>
    <property type="match status" value="1"/>
</dbReference>
<evidence type="ECO:0000256" key="7">
    <source>
        <dbReference type="PROSITE-ProRule" id="PRU00644"/>
    </source>
</evidence>
<organism evidence="12 13">
    <name type="scientific">Lottia gigantea</name>
    <name type="common">Giant owl limpet</name>
    <dbReference type="NCBI Taxonomy" id="225164"/>
    <lineage>
        <taxon>Eukaryota</taxon>
        <taxon>Metazoa</taxon>
        <taxon>Spiralia</taxon>
        <taxon>Lophotrochozoa</taxon>
        <taxon>Mollusca</taxon>
        <taxon>Gastropoda</taxon>
        <taxon>Patellogastropoda</taxon>
        <taxon>Lottioidea</taxon>
        <taxon>Lottiidae</taxon>
        <taxon>Lottia</taxon>
    </lineage>
</organism>
<dbReference type="CTD" id="20231741"/>
<evidence type="ECO:0000259" key="10">
    <source>
        <dbReference type="PROSITE" id="PS51312"/>
    </source>
</evidence>
<dbReference type="AlphaFoldDB" id="V4AIK3"/>
<name>V4AIK3_LOTGI</name>
<evidence type="ECO:0000256" key="8">
    <source>
        <dbReference type="SAM" id="Coils"/>
    </source>
</evidence>
<dbReference type="PROSITE" id="PS51322">
    <property type="entry name" value="UEV"/>
    <property type="match status" value="1"/>
</dbReference>
<evidence type="ECO:0000313" key="13">
    <source>
        <dbReference type="Proteomes" id="UP000030746"/>
    </source>
</evidence>
<dbReference type="InterPro" id="IPR052070">
    <property type="entry name" value="ESCRT-I_UEV_domain"/>
</dbReference>
<dbReference type="SUPFAM" id="SSF54495">
    <property type="entry name" value="UBC-like"/>
    <property type="match status" value="1"/>
</dbReference>
<dbReference type="Pfam" id="PF09454">
    <property type="entry name" value="Vps23_core"/>
    <property type="match status" value="1"/>
</dbReference>
<feature type="coiled-coil region" evidence="8">
    <location>
        <begin position="223"/>
        <end position="295"/>
    </location>
</feature>
<dbReference type="GO" id="GO:0000813">
    <property type="term" value="C:ESCRT I complex"/>
    <property type="evidence" value="ECO:0007669"/>
    <property type="project" value="TreeGrafter"/>
</dbReference>
<proteinExistence type="inferred from homology"/>